<keyword evidence="2" id="KW-1003">Cell membrane</keyword>
<evidence type="ECO:0000256" key="1">
    <source>
        <dbReference type="ARBA" id="ARBA00004651"/>
    </source>
</evidence>
<dbReference type="Pfam" id="PF00884">
    <property type="entry name" value="Sulfatase"/>
    <property type="match status" value="1"/>
</dbReference>
<evidence type="ECO:0000256" key="3">
    <source>
        <dbReference type="ARBA" id="ARBA00022679"/>
    </source>
</evidence>
<dbReference type="HOGENOM" id="CLU_018534_3_3_4"/>
<evidence type="ECO:0000256" key="6">
    <source>
        <dbReference type="ARBA" id="ARBA00023136"/>
    </source>
</evidence>
<organism evidence="9 10">
    <name type="scientific">Paracidovorax citrulli (strain AAC00-1)</name>
    <name type="common">Acidovorax citrulli</name>
    <dbReference type="NCBI Taxonomy" id="397945"/>
    <lineage>
        <taxon>Bacteria</taxon>
        <taxon>Pseudomonadati</taxon>
        <taxon>Pseudomonadota</taxon>
        <taxon>Betaproteobacteria</taxon>
        <taxon>Burkholderiales</taxon>
        <taxon>Comamonadaceae</taxon>
        <taxon>Paracidovorax</taxon>
    </lineage>
</organism>
<evidence type="ECO:0000256" key="2">
    <source>
        <dbReference type="ARBA" id="ARBA00022475"/>
    </source>
</evidence>
<keyword evidence="6 7" id="KW-0472">Membrane</keyword>
<evidence type="ECO:0000313" key="10">
    <source>
        <dbReference type="Proteomes" id="UP000002596"/>
    </source>
</evidence>
<evidence type="ECO:0000259" key="8">
    <source>
        <dbReference type="Pfam" id="PF00884"/>
    </source>
</evidence>
<dbReference type="KEGG" id="aav:Aave_4610"/>
<reference evidence="9" key="1">
    <citation type="submission" date="2006-12" db="EMBL/GenBank/DDBJ databases">
        <title>Complete sequence of Acidovorax avenae subsp. citrulli AAC00-1.</title>
        <authorList>
            <consortium name="US DOE Joint Genome Institute"/>
            <person name="Copeland A."/>
            <person name="Lucas S."/>
            <person name="Lapidus A."/>
            <person name="Barry K."/>
            <person name="Detter J.C."/>
            <person name="Glavina del Rio T."/>
            <person name="Dalin E."/>
            <person name="Tice H."/>
            <person name="Pitluck S."/>
            <person name="Kiss H."/>
            <person name="Brettin T."/>
            <person name="Bruce D."/>
            <person name="Han C."/>
            <person name="Tapia R."/>
            <person name="Gilna P."/>
            <person name="Schmutz J."/>
            <person name="Larimer F."/>
            <person name="Land M."/>
            <person name="Hauser L."/>
            <person name="Kyrpides N."/>
            <person name="Kim E."/>
            <person name="Stahl D."/>
            <person name="Richardson P."/>
        </authorList>
    </citation>
    <scope>NUCLEOTIDE SEQUENCE</scope>
    <source>
        <strain evidence="9">AAC00-1</strain>
    </source>
</reference>
<evidence type="ECO:0000256" key="5">
    <source>
        <dbReference type="ARBA" id="ARBA00022989"/>
    </source>
</evidence>
<sequence length="592" mass="64997">MQARHNAAFLRVRAVPGPATDRPPMVFSLSWFVSRGHALLRSAWFSLVLVCLLALGLIVLGHDGKRVAQLVALAAPPFAWLFLPVRRAWVHRLRSALLWAWAMAFALDGVARAYLLDAYQAAPDSAMVLGAVANTNAREGAEYLRMHWRAALLAVSGVTAVAAVLAVCLARGLRSPQPPARERPRPPSRARRAALWGLGGAVMLPGAAAYASKPWRRLHPVLFWTQWGDKVEHVRADWAGQQGARQALLERARADAPSMAEDGPALVVLVISDSVNRDNMSLYGYARPTTPGLQAQQAVLGEAFTAFRLAWSADATTLPALRNFFRFGEPDAAHPHHALAIARAAGYKVWWMSNHDDVGIEQMHARMADITEMNNRTPGRSGASLDGEVLDGLEEALADPAPRKLLVLHLMGAHPHYDLRFPEGANPFDDRPDAVDAMLERAGRPAWLRDRREEYDAAVLYHDGIVSTVLRRTREGGTPGGYRAFMYLSDHGQEVGHGANWAGHSPATPAGYRIPAIVWHNGRAPLAPQGLDRRPLRADWAGHTLVQLLRIDWKGYRADRDVLSPGYRWSPPEVAALAEASRAQVRQEPAPH</sequence>
<dbReference type="GO" id="GO:0005886">
    <property type="term" value="C:plasma membrane"/>
    <property type="evidence" value="ECO:0007669"/>
    <property type="project" value="UniProtKB-SubCell"/>
</dbReference>
<accession>A1TW09</accession>
<dbReference type="PANTHER" id="PTHR30443:SF2">
    <property type="entry name" value="PHOSPHOETHANOLAMINE TRANSFERASE EPTC"/>
    <property type="match status" value="1"/>
</dbReference>
<feature type="transmembrane region" description="Helical" evidence="7">
    <location>
        <begin position="193"/>
        <end position="211"/>
    </location>
</feature>
<dbReference type="SUPFAM" id="SSF53649">
    <property type="entry name" value="Alkaline phosphatase-like"/>
    <property type="match status" value="1"/>
</dbReference>
<keyword evidence="5 7" id="KW-1133">Transmembrane helix</keyword>
<feature type="transmembrane region" description="Helical" evidence="7">
    <location>
        <begin position="38"/>
        <end position="61"/>
    </location>
</feature>
<dbReference type="InterPro" id="IPR000917">
    <property type="entry name" value="Sulfatase_N"/>
</dbReference>
<dbReference type="Gene3D" id="3.40.720.10">
    <property type="entry name" value="Alkaline Phosphatase, subunit A"/>
    <property type="match status" value="1"/>
</dbReference>
<evidence type="ECO:0000256" key="7">
    <source>
        <dbReference type="SAM" id="Phobius"/>
    </source>
</evidence>
<dbReference type="CDD" id="cd16017">
    <property type="entry name" value="LptA"/>
    <property type="match status" value="1"/>
</dbReference>
<dbReference type="PANTHER" id="PTHR30443">
    <property type="entry name" value="INNER MEMBRANE PROTEIN"/>
    <property type="match status" value="1"/>
</dbReference>
<evidence type="ECO:0000256" key="4">
    <source>
        <dbReference type="ARBA" id="ARBA00022692"/>
    </source>
</evidence>
<dbReference type="InterPro" id="IPR017850">
    <property type="entry name" value="Alkaline_phosphatase_core_sf"/>
</dbReference>
<dbReference type="EMBL" id="CP000512">
    <property type="protein sequence ID" value="ABM35147.1"/>
    <property type="molecule type" value="Genomic_DNA"/>
</dbReference>
<evidence type="ECO:0000313" key="9">
    <source>
        <dbReference type="EMBL" id="ABM35147.1"/>
    </source>
</evidence>
<proteinExistence type="predicted"/>
<dbReference type="GO" id="GO:0016776">
    <property type="term" value="F:phosphotransferase activity, phosphate group as acceptor"/>
    <property type="evidence" value="ECO:0007669"/>
    <property type="project" value="TreeGrafter"/>
</dbReference>
<feature type="domain" description="Sulfatase N-terminal" evidence="8">
    <location>
        <begin position="267"/>
        <end position="524"/>
    </location>
</feature>
<keyword evidence="3" id="KW-0808">Transferase</keyword>
<dbReference type="InterPro" id="IPR040423">
    <property type="entry name" value="PEA_transferase"/>
</dbReference>
<feature type="transmembrane region" description="Helical" evidence="7">
    <location>
        <begin position="97"/>
        <end position="115"/>
    </location>
</feature>
<dbReference type="Proteomes" id="UP000002596">
    <property type="component" value="Chromosome"/>
</dbReference>
<feature type="transmembrane region" description="Helical" evidence="7">
    <location>
        <begin position="150"/>
        <end position="173"/>
    </location>
</feature>
<dbReference type="GO" id="GO:0009244">
    <property type="term" value="P:lipopolysaccharide core region biosynthetic process"/>
    <property type="evidence" value="ECO:0007669"/>
    <property type="project" value="TreeGrafter"/>
</dbReference>
<gene>
    <name evidence="9" type="ordered locus">Aave_4610</name>
</gene>
<dbReference type="InterPro" id="IPR058130">
    <property type="entry name" value="PEA_transf_C"/>
</dbReference>
<keyword evidence="4 7" id="KW-0812">Transmembrane</keyword>
<protein>
    <submittedName>
        <fullName evidence="9">Sulfatase</fullName>
    </submittedName>
</protein>
<dbReference type="STRING" id="397945.Aave_4610"/>
<dbReference type="eggNOG" id="COG2194">
    <property type="taxonomic scope" value="Bacteria"/>
</dbReference>
<dbReference type="AlphaFoldDB" id="A1TW09"/>
<name>A1TW09_PARC0</name>
<comment type="subcellular location">
    <subcellularLocation>
        <location evidence="1">Cell membrane</location>
        <topology evidence="1">Multi-pass membrane protein</topology>
    </subcellularLocation>
</comment>
<feature type="transmembrane region" description="Helical" evidence="7">
    <location>
        <begin position="67"/>
        <end position="85"/>
    </location>
</feature>